<protein>
    <submittedName>
        <fullName evidence="2">Uncharacterized protein</fullName>
    </submittedName>
</protein>
<comment type="caution">
    <text evidence="2">The sequence shown here is derived from an EMBL/GenBank/DDBJ whole genome shotgun (WGS) entry which is preliminary data.</text>
</comment>
<dbReference type="AlphaFoldDB" id="C4GDC7"/>
<sequence>MESTVQIASLGPGAIAVAAGSAAREAALNARENLSEAAAMIRESAARQALPLKNNLSEIGPRMTRRERYHLHAIRSYRGRRPDPDSAKRAGNAFRRLQDRINRRARQ</sequence>
<feature type="region of interest" description="Disordered" evidence="1">
    <location>
        <begin position="76"/>
        <end position="107"/>
    </location>
</feature>
<accession>C4GDC7</accession>
<evidence type="ECO:0000313" key="2">
    <source>
        <dbReference type="EMBL" id="EEP27406.1"/>
    </source>
</evidence>
<dbReference type="Proteomes" id="UP000003494">
    <property type="component" value="Unassembled WGS sequence"/>
</dbReference>
<organism evidence="2 3">
    <name type="scientific">Shuttleworthella satelles DSM 14600</name>
    <dbReference type="NCBI Taxonomy" id="626523"/>
    <lineage>
        <taxon>Bacteria</taxon>
        <taxon>Bacillati</taxon>
        <taxon>Bacillota</taxon>
        <taxon>Clostridia</taxon>
        <taxon>Lachnospirales</taxon>
        <taxon>Lachnospiraceae</taxon>
        <taxon>Shuttleworthella</taxon>
    </lineage>
</organism>
<dbReference type="EMBL" id="ACIP02000007">
    <property type="protein sequence ID" value="EEP27406.1"/>
    <property type="molecule type" value="Genomic_DNA"/>
</dbReference>
<evidence type="ECO:0000313" key="3">
    <source>
        <dbReference type="Proteomes" id="UP000003494"/>
    </source>
</evidence>
<name>C4GDC7_9FIRM</name>
<proteinExistence type="predicted"/>
<reference evidence="2" key="1">
    <citation type="submission" date="2009-04" db="EMBL/GenBank/DDBJ databases">
        <authorList>
            <person name="Weinstock G."/>
            <person name="Sodergren E."/>
            <person name="Clifton S."/>
            <person name="Fulton L."/>
            <person name="Fulton B."/>
            <person name="Courtney L."/>
            <person name="Fronick C."/>
            <person name="Harrison M."/>
            <person name="Strong C."/>
            <person name="Farmer C."/>
            <person name="Delahaunty K."/>
            <person name="Markovic C."/>
            <person name="Hall O."/>
            <person name="Minx P."/>
            <person name="Tomlinson C."/>
            <person name="Mitreva M."/>
            <person name="Nelson J."/>
            <person name="Hou S."/>
            <person name="Wollam A."/>
            <person name="Pepin K.H."/>
            <person name="Johnson M."/>
            <person name="Bhonagiri V."/>
            <person name="Nash W.E."/>
            <person name="Warren W."/>
            <person name="Chinwalla A."/>
            <person name="Mardis E.R."/>
            <person name="Wilson R.K."/>
        </authorList>
    </citation>
    <scope>NUCLEOTIDE SEQUENCE [LARGE SCALE GENOMIC DNA]</scope>
    <source>
        <strain evidence="2">DSM 14600</strain>
    </source>
</reference>
<gene>
    <name evidence="2" type="ORF">GCWU000342_02100</name>
</gene>
<dbReference type="HOGENOM" id="CLU_2208281_0_0_9"/>
<keyword evidence="3" id="KW-1185">Reference proteome</keyword>
<feature type="compositionally biased region" description="Basic and acidic residues" evidence="1">
    <location>
        <begin position="96"/>
        <end position="107"/>
    </location>
</feature>
<dbReference type="STRING" id="626523.GCWU000342_02100"/>
<evidence type="ECO:0000256" key="1">
    <source>
        <dbReference type="SAM" id="MobiDB-lite"/>
    </source>
</evidence>